<dbReference type="KEGG" id="nfl:COO91_10859"/>
<dbReference type="Proteomes" id="UP000232003">
    <property type="component" value="Plasmid pNFSY08"/>
</dbReference>
<organism evidence="2 3">
    <name type="scientific">Nostoc flagelliforme CCNUN1</name>
    <dbReference type="NCBI Taxonomy" id="2038116"/>
    <lineage>
        <taxon>Bacteria</taxon>
        <taxon>Bacillati</taxon>
        <taxon>Cyanobacteriota</taxon>
        <taxon>Cyanophyceae</taxon>
        <taxon>Nostocales</taxon>
        <taxon>Nostocaceae</taxon>
        <taxon>Nostoc</taxon>
    </lineage>
</organism>
<sequence>MRMIIEESAIESFSILEEIAWNRKTCSVSFLDIHAETSEIITSFQALSYRRPKLKKVGIYTIITLKNLHQPLTEASCQEILNQYVHGIGWDDLQSISFLEITSDSFHLHIIFNRVTPSGKLIDLACLGADWKQYELLQRCCSQAVQKSLSQWYQEKLNSSAIAGMKISL</sequence>
<evidence type="ECO:0000259" key="1">
    <source>
        <dbReference type="Pfam" id="PF03432"/>
    </source>
</evidence>
<dbReference type="AlphaFoldDB" id="A0A2K8TAD6"/>
<accession>A0A2K8TAD6</accession>
<keyword evidence="3" id="KW-1185">Reference proteome</keyword>
<dbReference type="InterPro" id="IPR005094">
    <property type="entry name" value="Endonuclease_MobA/VirD2"/>
</dbReference>
<feature type="domain" description="MobA/VirD2-like nuclease" evidence="1">
    <location>
        <begin position="35"/>
        <end position="144"/>
    </location>
</feature>
<reference evidence="2 3" key="1">
    <citation type="submission" date="2017-11" db="EMBL/GenBank/DDBJ databases">
        <title>Complete genome of a free-living desiccation-tolerant cyanobacterium and its photosynthetic adaptation to extreme terrestrial habitat.</title>
        <authorList>
            <person name="Shang J."/>
        </authorList>
    </citation>
    <scope>NUCLEOTIDE SEQUENCE [LARGE SCALE GENOMIC DNA]</scope>
    <source>
        <strain evidence="2 3">CCNUN1</strain>
        <plasmid evidence="3">pnfsy08</plasmid>
    </source>
</reference>
<geneLocation type="plasmid" evidence="3">
    <name>pnfsy08</name>
</geneLocation>
<gene>
    <name evidence="2" type="ORF">COO91_10859</name>
</gene>
<dbReference type="Pfam" id="PF03432">
    <property type="entry name" value="Relaxase"/>
    <property type="match status" value="1"/>
</dbReference>
<keyword evidence="2" id="KW-0614">Plasmid</keyword>
<proteinExistence type="predicted"/>
<name>A0A2K8TAD6_9NOSO</name>
<evidence type="ECO:0000313" key="3">
    <source>
        <dbReference type="Proteomes" id="UP000232003"/>
    </source>
</evidence>
<dbReference type="EMBL" id="CP024793">
    <property type="protein sequence ID" value="AUB44621.1"/>
    <property type="molecule type" value="Genomic_DNA"/>
</dbReference>
<protein>
    <submittedName>
        <fullName evidence="2">Type IV secretory pathway, VirD2 components</fullName>
    </submittedName>
</protein>
<evidence type="ECO:0000313" key="2">
    <source>
        <dbReference type="EMBL" id="AUB44621.1"/>
    </source>
</evidence>